<accession>A0A3E0D621</accession>
<evidence type="ECO:0008006" key="3">
    <source>
        <dbReference type="Google" id="ProtNLM"/>
    </source>
</evidence>
<dbReference type="AlphaFoldDB" id="A0A3E0D621"/>
<organism evidence="1 2">
    <name type="scientific">Marinomonas pollencensis</name>
    <dbReference type="NCBI Taxonomy" id="491954"/>
    <lineage>
        <taxon>Bacteria</taxon>
        <taxon>Pseudomonadati</taxon>
        <taxon>Pseudomonadota</taxon>
        <taxon>Gammaproteobacteria</taxon>
        <taxon>Oceanospirillales</taxon>
        <taxon>Oceanospirillaceae</taxon>
        <taxon>Marinomonas</taxon>
    </lineage>
</organism>
<protein>
    <recommendedName>
        <fullName evidence="3">Plasmid replication initiation protein</fullName>
    </recommendedName>
</protein>
<keyword evidence="2" id="KW-1185">Reference proteome</keyword>
<evidence type="ECO:0000313" key="2">
    <source>
        <dbReference type="Proteomes" id="UP000256542"/>
    </source>
</evidence>
<dbReference type="Proteomes" id="UP000256542">
    <property type="component" value="Unassembled WGS sequence"/>
</dbReference>
<sequence length="172" mass="19278">MSDNVSSDETTESHNRNFVQLSRSYLREMRALARSNPVAHELLYYLVETMGKTTNAVVVSYATLCEVLQVSRPTAARAVKKLKTDCWVDAVKIGSATAYCVNERVFWQSRQNQRKYAKFSATVIAAGSEQEKEFFDRSKTKLTYIPVIQAGDSVVTGNEKLDPPDQGDLDLT</sequence>
<name>A0A3E0D621_9GAMM</name>
<proteinExistence type="predicted"/>
<dbReference type="EMBL" id="QUNG01000031">
    <property type="protein sequence ID" value="REG77555.1"/>
    <property type="molecule type" value="Genomic_DNA"/>
</dbReference>
<evidence type="ECO:0000313" key="1">
    <source>
        <dbReference type="EMBL" id="REG77555.1"/>
    </source>
</evidence>
<dbReference type="OrthoDB" id="7068120at2"/>
<reference evidence="1 2" key="1">
    <citation type="submission" date="2018-08" db="EMBL/GenBank/DDBJ databases">
        <title>Genomic Encyclopedia of Type Strains, Phase III (KMG-III): the genomes of soil and plant-associated and newly described type strains.</title>
        <authorList>
            <person name="Whitman W."/>
        </authorList>
    </citation>
    <scope>NUCLEOTIDE SEQUENCE [LARGE SCALE GENOMIC DNA]</scope>
    <source>
        <strain evidence="1 2">CECT 7375</strain>
    </source>
</reference>
<gene>
    <name evidence="1" type="ORF">DFP81_1313</name>
</gene>
<comment type="caution">
    <text evidence="1">The sequence shown here is derived from an EMBL/GenBank/DDBJ whole genome shotgun (WGS) entry which is preliminary data.</text>
</comment>